<evidence type="ECO:0000313" key="3">
    <source>
        <dbReference type="Proteomes" id="UP001476798"/>
    </source>
</evidence>
<evidence type="ECO:0000313" key="2">
    <source>
        <dbReference type="EMBL" id="MEQ2176732.1"/>
    </source>
</evidence>
<keyword evidence="3" id="KW-1185">Reference proteome</keyword>
<protein>
    <recommendedName>
        <fullName evidence="1">FBA domain-containing protein</fullName>
    </recommendedName>
</protein>
<sequence>MSAAAWKQRCEAEWGLQGAPMPDTVDWKSVYEAKPLGRNLVKNPAPLDVTGREHWFTLEQVVDLKAEGLWDELLDTFQPKIVIQDW</sequence>
<dbReference type="Gene3D" id="2.60.120.260">
    <property type="entry name" value="Galactose-binding domain-like"/>
    <property type="match status" value="1"/>
</dbReference>
<feature type="domain" description="FBA" evidence="1">
    <location>
        <begin position="1"/>
        <end position="86"/>
    </location>
</feature>
<dbReference type="EMBL" id="JAHRIO010055072">
    <property type="protein sequence ID" value="MEQ2176732.1"/>
    <property type="molecule type" value="Genomic_DNA"/>
</dbReference>
<name>A0ABV0NZ38_9TELE</name>
<dbReference type="PANTHER" id="PTHR12125">
    <property type="entry name" value="F-BOX ONLY PROTEIN 6-LIKE PROTEIN"/>
    <property type="match status" value="1"/>
</dbReference>
<dbReference type="PROSITE" id="PS51114">
    <property type="entry name" value="FBA"/>
    <property type="match status" value="1"/>
</dbReference>
<comment type="caution">
    <text evidence="2">The sequence shown here is derived from an EMBL/GenBank/DDBJ whole genome shotgun (WGS) entry which is preliminary data.</text>
</comment>
<dbReference type="Proteomes" id="UP001476798">
    <property type="component" value="Unassembled WGS sequence"/>
</dbReference>
<dbReference type="InterPro" id="IPR008979">
    <property type="entry name" value="Galactose-bd-like_sf"/>
</dbReference>
<dbReference type="InterPro" id="IPR007397">
    <property type="entry name" value="F-box-assoc_dom"/>
</dbReference>
<gene>
    <name evidence="2" type="ORF">GOODEAATRI_031007</name>
</gene>
<proteinExistence type="predicted"/>
<organism evidence="2 3">
    <name type="scientific">Goodea atripinnis</name>
    <dbReference type="NCBI Taxonomy" id="208336"/>
    <lineage>
        <taxon>Eukaryota</taxon>
        <taxon>Metazoa</taxon>
        <taxon>Chordata</taxon>
        <taxon>Craniata</taxon>
        <taxon>Vertebrata</taxon>
        <taxon>Euteleostomi</taxon>
        <taxon>Actinopterygii</taxon>
        <taxon>Neopterygii</taxon>
        <taxon>Teleostei</taxon>
        <taxon>Neoteleostei</taxon>
        <taxon>Acanthomorphata</taxon>
        <taxon>Ovalentaria</taxon>
        <taxon>Atherinomorphae</taxon>
        <taxon>Cyprinodontiformes</taxon>
        <taxon>Goodeidae</taxon>
        <taxon>Goodea</taxon>
    </lineage>
</organism>
<dbReference type="InterPro" id="IPR039752">
    <property type="entry name" value="F-box_only"/>
</dbReference>
<reference evidence="2 3" key="1">
    <citation type="submission" date="2021-06" db="EMBL/GenBank/DDBJ databases">
        <authorList>
            <person name="Palmer J.M."/>
        </authorList>
    </citation>
    <scope>NUCLEOTIDE SEQUENCE [LARGE SCALE GENOMIC DNA]</scope>
    <source>
        <strain evidence="2 3">GA_2019</strain>
        <tissue evidence="2">Muscle</tissue>
    </source>
</reference>
<accession>A0ABV0NZ38</accession>
<evidence type="ECO:0000259" key="1">
    <source>
        <dbReference type="PROSITE" id="PS51114"/>
    </source>
</evidence>
<dbReference type="Pfam" id="PF04300">
    <property type="entry name" value="FBA"/>
    <property type="match status" value="1"/>
</dbReference>
<dbReference type="PANTHER" id="PTHR12125:SF1">
    <property type="entry name" value="F-BOX ONLY PROTEIN 50"/>
    <property type="match status" value="1"/>
</dbReference>
<dbReference type="SUPFAM" id="SSF49785">
    <property type="entry name" value="Galactose-binding domain-like"/>
    <property type="match status" value="1"/>
</dbReference>